<dbReference type="GO" id="GO:0016787">
    <property type="term" value="F:hydrolase activity"/>
    <property type="evidence" value="ECO:0007669"/>
    <property type="project" value="UniProtKB-KW"/>
</dbReference>
<dbReference type="EMBL" id="FMYF01000004">
    <property type="protein sequence ID" value="SDB82967.1"/>
    <property type="molecule type" value="Genomic_DNA"/>
</dbReference>
<dbReference type="RefSeq" id="WP_092608495.1">
    <property type="nucleotide sequence ID" value="NZ_FMYF01000004.1"/>
</dbReference>
<reference evidence="4 5" key="1">
    <citation type="submission" date="2016-06" db="EMBL/GenBank/DDBJ databases">
        <authorList>
            <person name="Olsen C.W."/>
            <person name="Carey S."/>
            <person name="Hinshaw L."/>
            <person name="Karasin A.I."/>
        </authorList>
    </citation>
    <scope>NUCLEOTIDE SEQUENCE [LARGE SCALE GENOMIC DNA]</scope>
    <source>
        <strain evidence="4 5">LZ-22</strain>
    </source>
</reference>
<evidence type="ECO:0000256" key="2">
    <source>
        <dbReference type="SAM" id="MobiDB-lite"/>
    </source>
</evidence>
<keyword evidence="4" id="KW-0456">Lyase</keyword>
<evidence type="ECO:0000256" key="1">
    <source>
        <dbReference type="PROSITE-ProRule" id="PRU01106"/>
    </source>
</evidence>
<proteinExistence type="predicted"/>
<dbReference type="STRING" id="1577474.GA0111570_10472"/>
<dbReference type="InterPro" id="IPR029069">
    <property type="entry name" value="HotDog_dom_sf"/>
</dbReference>
<dbReference type="Proteomes" id="UP000199086">
    <property type="component" value="Unassembled WGS sequence"/>
</dbReference>
<dbReference type="InterPro" id="IPR006683">
    <property type="entry name" value="Thioestr_dom"/>
</dbReference>
<keyword evidence="5" id="KW-1185">Reference proteome</keyword>
<dbReference type="AlphaFoldDB" id="A0A1G6GLW5"/>
<gene>
    <name evidence="4" type="ORF">GA0111570_10472</name>
</gene>
<sequence>MSDPRIGLTVTHSRYVGHNHTHYSGSQVDHSYTMSLLSDAATEVCIRTDADEGAVVAYNEIDFLAPIYAGDVLEVEAFVVGVGSTSRELGMEARVICREANRLVEEHTKIAPTASYVLEQPLVVARASATVVVADPLPEPPAPWGSQVPELPDRPERDAKAGLKDLQDTWLRWTKDTREQIEKRAAELRTRSQPQAPAQDDIEE</sequence>
<feature type="region of interest" description="Disordered" evidence="2">
    <location>
        <begin position="184"/>
        <end position="204"/>
    </location>
</feature>
<dbReference type="GO" id="GO:0016829">
    <property type="term" value="F:lyase activity"/>
    <property type="evidence" value="ECO:0007669"/>
    <property type="project" value="UniProtKB-KW"/>
</dbReference>
<dbReference type="InterPro" id="IPR033120">
    <property type="entry name" value="HOTDOG_ACOT"/>
</dbReference>
<evidence type="ECO:0000313" key="5">
    <source>
        <dbReference type="Proteomes" id="UP000199086"/>
    </source>
</evidence>
<organism evidence="4 5">
    <name type="scientific">Raineyella antarctica</name>
    <dbReference type="NCBI Taxonomy" id="1577474"/>
    <lineage>
        <taxon>Bacteria</taxon>
        <taxon>Bacillati</taxon>
        <taxon>Actinomycetota</taxon>
        <taxon>Actinomycetes</taxon>
        <taxon>Propionibacteriales</taxon>
        <taxon>Propionibacteriaceae</taxon>
        <taxon>Raineyella</taxon>
    </lineage>
</organism>
<dbReference type="Gene3D" id="3.10.129.10">
    <property type="entry name" value="Hotdog Thioesterase"/>
    <property type="match status" value="1"/>
</dbReference>
<dbReference type="SUPFAM" id="SSF54637">
    <property type="entry name" value="Thioesterase/thiol ester dehydrase-isomerase"/>
    <property type="match status" value="1"/>
</dbReference>
<accession>A0A1G6GLW5</accession>
<dbReference type="Pfam" id="PF03061">
    <property type="entry name" value="4HBT"/>
    <property type="match status" value="1"/>
</dbReference>
<name>A0A1G6GLW5_9ACTN</name>
<evidence type="ECO:0000259" key="3">
    <source>
        <dbReference type="PROSITE" id="PS51770"/>
    </source>
</evidence>
<dbReference type="PROSITE" id="PS51770">
    <property type="entry name" value="HOTDOG_ACOT"/>
    <property type="match status" value="1"/>
</dbReference>
<feature type="domain" description="HotDog ACOT-type" evidence="3">
    <location>
        <begin position="6"/>
        <end position="137"/>
    </location>
</feature>
<keyword evidence="1" id="KW-0378">Hydrolase</keyword>
<dbReference type="OrthoDB" id="5510361at2"/>
<protein>
    <submittedName>
        <fullName evidence="4">3-aminobutyryl-CoA ammonia-lyase</fullName>
    </submittedName>
</protein>
<feature type="region of interest" description="Disordered" evidence="2">
    <location>
        <begin position="138"/>
        <end position="158"/>
    </location>
</feature>
<evidence type="ECO:0000313" key="4">
    <source>
        <dbReference type="EMBL" id="SDB82967.1"/>
    </source>
</evidence>